<feature type="region of interest" description="Disordered" evidence="1">
    <location>
        <begin position="1"/>
        <end position="21"/>
    </location>
</feature>
<reference evidence="3" key="2">
    <citation type="submission" date="2020-05" db="EMBL/GenBank/DDBJ databases">
        <title>Complete genome sequence of Bradyrhizobium diazoefficiens XF8 isolated from soybean nodule.</title>
        <authorList>
            <person name="Noda R."/>
            <person name="Kakizaki K."/>
            <person name="Minamisawa K."/>
        </authorList>
    </citation>
    <scope>NUCLEOTIDE SEQUENCE</scope>
    <source>
        <strain evidence="3">XF8</strain>
    </source>
</reference>
<sequence length="69" mass="7315">MVATRSTEECRASEISASEPIATPTTNFAAAMLPLAKIEMAATEVLLCWEVMAGDLAARRGTSSDDPQE</sequence>
<dbReference type="EMBL" id="AP023097">
    <property type="protein sequence ID" value="BCE73141.1"/>
    <property type="molecule type" value="Genomic_DNA"/>
</dbReference>
<evidence type="ECO:0000256" key="1">
    <source>
        <dbReference type="SAM" id="MobiDB-lite"/>
    </source>
</evidence>
<evidence type="ECO:0000313" key="2">
    <source>
        <dbReference type="EMBL" id="BCE20711.1"/>
    </source>
</evidence>
<organism evidence="2">
    <name type="scientific">Bradyrhizobium diazoefficiens</name>
    <dbReference type="NCBI Taxonomy" id="1355477"/>
    <lineage>
        <taxon>Bacteria</taxon>
        <taxon>Pseudomonadati</taxon>
        <taxon>Pseudomonadota</taxon>
        <taxon>Alphaproteobacteria</taxon>
        <taxon>Hyphomicrobiales</taxon>
        <taxon>Nitrobacteraceae</taxon>
        <taxon>Bradyrhizobium</taxon>
    </lineage>
</organism>
<name>A0A809X3B2_9BRAD</name>
<gene>
    <name evidence="2" type="ORF">XF1B_33920</name>
    <name evidence="3" type="ORF">XF8B_32520</name>
</gene>
<proteinExistence type="predicted"/>
<reference evidence="2" key="1">
    <citation type="submission" date="2020-05" db="EMBL/GenBank/DDBJ databases">
        <title>Complete genome sequence of Bradyrhizobium diazoefficiens XF1 isolated from soybean nodule.</title>
        <authorList>
            <person name="Noda R."/>
            <person name="Kakizaki K."/>
            <person name="Minamisawa K."/>
        </authorList>
    </citation>
    <scope>NUCLEOTIDE SEQUENCE</scope>
    <source>
        <strain evidence="2">XF1</strain>
    </source>
</reference>
<feature type="compositionally biased region" description="Basic and acidic residues" evidence="1">
    <location>
        <begin position="1"/>
        <end position="12"/>
    </location>
</feature>
<evidence type="ECO:0000313" key="3">
    <source>
        <dbReference type="EMBL" id="BCE73141.1"/>
    </source>
</evidence>
<protein>
    <submittedName>
        <fullName evidence="2">Uncharacterized protein</fullName>
    </submittedName>
</protein>
<dbReference type="AlphaFoldDB" id="A0A809X3B2"/>
<dbReference type="EMBL" id="AP023091">
    <property type="protein sequence ID" value="BCE20711.1"/>
    <property type="molecule type" value="Genomic_DNA"/>
</dbReference>
<accession>A0A809X3B2</accession>